<evidence type="ECO:0000313" key="1">
    <source>
        <dbReference type="EMBL" id="KIO06866.1"/>
    </source>
</evidence>
<gene>
    <name evidence="1" type="ORF">M404DRAFT_998280</name>
</gene>
<keyword evidence="2" id="KW-1185">Reference proteome</keyword>
<dbReference type="Proteomes" id="UP000054217">
    <property type="component" value="Unassembled WGS sequence"/>
</dbReference>
<reference evidence="2" key="2">
    <citation type="submission" date="2015-01" db="EMBL/GenBank/DDBJ databases">
        <title>Evolutionary Origins and Diversification of the Mycorrhizal Mutualists.</title>
        <authorList>
            <consortium name="DOE Joint Genome Institute"/>
            <consortium name="Mycorrhizal Genomics Consortium"/>
            <person name="Kohler A."/>
            <person name="Kuo A."/>
            <person name="Nagy L.G."/>
            <person name="Floudas D."/>
            <person name="Copeland A."/>
            <person name="Barry K.W."/>
            <person name="Cichocki N."/>
            <person name="Veneault-Fourrey C."/>
            <person name="LaButti K."/>
            <person name="Lindquist E.A."/>
            <person name="Lipzen A."/>
            <person name="Lundell T."/>
            <person name="Morin E."/>
            <person name="Murat C."/>
            <person name="Riley R."/>
            <person name="Ohm R."/>
            <person name="Sun H."/>
            <person name="Tunlid A."/>
            <person name="Henrissat B."/>
            <person name="Grigoriev I.V."/>
            <person name="Hibbett D.S."/>
            <person name="Martin F."/>
        </authorList>
    </citation>
    <scope>NUCLEOTIDE SEQUENCE [LARGE SCALE GENOMIC DNA]</scope>
    <source>
        <strain evidence="2">Marx 270</strain>
    </source>
</reference>
<dbReference type="InParanoid" id="A0A0C3PF51"/>
<proteinExistence type="predicted"/>
<protein>
    <submittedName>
        <fullName evidence="1">Uncharacterized protein</fullName>
    </submittedName>
</protein>
<reference evidence="1 2" key="1">
    <citation type="submission" date="2014-04" db="EMBL/GenBank/DDBJ databases">
        <authorList>
            <consortium name="DOE Joint Genome Institute"/>
            <person name="Kuo A."/>
            <person name="Kohler A."/>
            <person name="Costa M.D."/>
            <person name="Nagy L.G."/>
            <person name="Floudas D."/>
            <person name="Copeland A."/>
            <person name="Barry K.W."/>
            <person name="Cichocki N."/>
            <person name="Veneault-Fourrey C."/>
            <person name="LaButti K."/>
            <person name="Lindquist E.A."/>
            <person name="Lipzen A."/>
            <person name="Lundell T."/>
            <person name="Morin E."/>
            <person name="Murat C."/>
            <person name="Sun H."/>
            <person name="Tunlid A."/>
            <person name="Henrissat B."/>
            <person name="Grigoriev I.V."/>
            <person name="Hibbett D.S."/>
            <person name="Martin F."/>
            <person name="Nordberg H.P."/>
            <person name="Cantor M.N."/>
            <person name="Hua S.X."/>
        </authorList>
    </citation>
    <scope>NUCLEOTIDE SEQUENCE [LARGE SCALE GENOMIC DNA]</scope>
    <source>
        <strain evidence="1 2">Marx 270</strain>
    </source>
</reference>
<dbReference type="EMBL" id="KN831961">
    <property type="protein sequence ID" value="KIO06866.1"/>
    <property type="molecule type" value="Genomic_DNA"/>
</dbReference>
<accession>A0A0C3PF51</accession>
<dbReference type="HOGENOM" id="CLU_2905091_0_0_1"/>
<dbReference type="AlphaFoldDB" id="A0A0C3PF51"/>
<name>A0A0C3PF51_PISTI</name>
<sequence length="62" mass="6444">MKNDVNASIKKSLSHKKASINEDVPLLLPLPLTAVSSIGTSKGTGFRLQGGCLEELHAITGG</sequence>
<evidence type="ECO:0000313" key="2">
    <source>
        <dbReference type="Proteomes" id="UP000054217"/>
    </source>
</evidence>
<organism evidence="1 2">
    <name type="scientific">Pisolithus tinctorius Marx 270</name>
    <dbReference type="NCBI Taxonomy" id="870435"/>
    <lineage>
        <taxon>Eukaryota</taxon>
        <taxon>Fungi</taxon>
        <taxon>Dikarya</taxon>
        <taxon>Basidiomycota</taxon>
        <taxon>Agaricomycotina</taxon>
        <taxon>Agaricomycetes</taxon>
        <taxon>Agaricomycetidae</taxon>
        <taxon>Boletales</taxon>
        <taxon>Sclerodermatineae</taxon>
        <taxon>Pisolithaceae</taxon>
        <taxon>Pisolithus</taxon>
    </lineage>
</organism>